<evidence type="ECO:0000313" key="5">
    <source>
        <dbReference type="Proteomes" id="UP001222800"/>
    </source>
</evidence>
<evidence type="ECO:0000256" key="2">
    <source>
        <dbReference type="ARBA" id="ARBA00022801"/>
    </source>
</evidence>
<comment type="cofactor">
    <cofactor evidence="1">
        <name>Mg(2+)</name>
        <dbReference type="ChEBI" id="CHEBI:18420"/>
    </cofactor>
</comment>
<evidence type="ECO:0000259" key="3">
    <source>
        <dbReference type="PROSITE" id="PS51462"/>
    </source>
</evidence>
<keyword evidence="2" id="KW-0378">Hydrolase</keyword>
<dbReference type="PROSITE" id="PS00893">
    <property type="entry name" value="NUDIX_BOX"/>
    <property type="match status" value="1"/>
</dbReference>
<reference evidence="4 5" key="1">
    <citation type="submission" date="2023-03" db="EMBL/GenBank/DDBJ databases">
        <title>Complete genome sequence of Tepidibacter sp. SWIR-1, isolated from a deep-sea hydrothermal vent.</title>
        <authorList>
            <person name="Li X."/>
        </authorList>
    </citation>
    <scope>NUCLEOTIDE SEQUENCE [LARGE SCALE GENOMIC DNA]</scope>
    <source>
        <strain evidence="4 5">SWIR-1</strain>
    </source>
</reference>
<dbReference type="PROSITE" id="PS51462">
    <property type="entry name" value="NUDIX"/>
    <property type="match status" value="1"/>
</dbReference>
<feature type="domain" description="Nudix hydrolase" evidence="3">
    <location>
        <begin position="20"/>
        <end position="159"/>
    </location>
</feature>
<sequence>MRLLKKMIHKDITQITGEIFERKAARAIILDGNKILLMYTKRYNDYSFPGGGVEPDEELTHGLKRELNEETGAKDIEIIKEFGMLDEYRPTHYEGYDLMHMISYFYVCTINKELGKPKLEDYEISNGMTPIWIDIDEAINHNIKLIQSKDSKMGLSVERETIVLNLIKDELINK</sequence>
<dbReference type="InterPro" id="IPR015797">
    <property type="entry name" value="NUDIX_hydrolase-like_dom_sf"/>
</dbReference>
<dbReference type="PANTHER" id="PTHR43046">
    <property type="entry name" value="GDP-MANNOSE MANNOSYL HYDROLASE"/>
    <property type="match status" value="1"/>
</dbReference>
<dbReference type="InterPro" id="IPR020084">
    <property type="entry name" value="NUDIX_hydrolase_CS"/>
</dbReference>
<dbReference type="Gene3D" id="3.90.79.10">
    <property type="entry name" value="Nucleoside Triphosphate Pyrophosphohydrolase"/>
    <property type="match status" value="1"/>
</dbReference>
<evidence type="ECO:0000256" key="1">
    <source>
        <dbReference type="ARBA" id="ARBA00001946"/>
    </source>
</evidence>
<dbReference type="Pfam" id="PF00293">
    <property type="entry name" value="NUDIX"/>
    <property type="match status" value="1"/>
</dbReference>
<dbReference type="Proteomes" id="UP001222800">
    <property type="component" value="Chromosome"/>
</dbReference>
<protein>
    <submittedName>
        <fullName evidence="4">NUDIX domain-containing protein</fullName>
    </submittedName>
</protein>
<dbReference type="SUPFAM" id="SSF55811">
    <property type="entry name" value="Nudix"/>
    <property type="match status" value="1"/>
</dbReference>
<keyword evidence="5" id="KW-1185">Reference proteome</keyword>
<dbReference type="PANTHER" id="PTHR43046:SF15">
    <property type="entry name" value="MUTT_NUDIX FAMILY PROTEIN"/>
    <property type="match status" value="1"/>
</dbReference>
<dbReference type="RefSeq" id="WP_277734477.1">
    <property type="nucleotide sequence ID" value="NZ_CP120733.1"/>
</dbReference>
<dbReference type="InterPro" id="IPR000086">
    <property type="entry name" value="NUDIX_hydrolase_dom"/>
</dbReference>
<name>A0ABY8EJB6_9FIRM</name>
<proteinExistence type="predicted"/>
<organism evidence="4 5">
    <name type="scientific">Tepidibacter hydrothermalis</name>
    <dbReference type="NCBI Taxonomy" id="3036126"/>
    <lineage>
        <taxon>Bacteria</taxon>
        <taxon>Bacillati</taxon>
        <taxon>Bacillota</taxon>
        <taxon>Clostridia</taxon>
        <taxon>Peptostreptococcales</taxon>
        <taxon>Peptostreptococcaceae</taxon>
        <taxon>Tepidibacter</taxon>
    </lineage>
</organism>
<accession>A0ABY8EJB6</accession>
<gene>
    <name evidence="4" type="ORF">P4S50_08855</name>
</gene>
<evidence type="ECO:0000313" key="4">
    <source>
        <dbReference type="EMBL" id="WFD12175.1"/>
    </source>
</evidence>
<dbReference type="EMBL" id="CP120733">
    <property type="protein sequence ID" value="WFD12175.1"/>
    <property type="molecule type" value="Genomic_DNA"/>
</dbReference>